<evidence type="ECO:0000313" key="3">
    <source>
        <dbReference type="Proteomes" id="UP000076532"/>
    </source>
</evidence>
<name>A0A166DVK1_9AGAM</name>
<dbReference type="EMBL" id="KV417608">
    <property type="protein sequence ID" value="KZP15114.1"/>
    <property type="molecule type" value="Genomic_DNA"/>
</dbReference>
<feature type="transmembrane region" description="Helical" evidence="1">
    <location>
        <begin position="132"/>
        <end position="152"/>
    </location>
</feature>
<accession>A0A166DVK1</accession>
<organism evidence="2 3">
    <name type="scientific">Athelia psychrophila</name>
    <dbReference type="NCBI Taxonomy" id="1759441"/>
    <lineage>
        <taxon>Eukaryota</taxon>
        <taxon>Fungi</taxon>
        <taxon>Dikarya</taxon>
        <taxon>Basidiomycota</taxon>
        <taxon>Agaricomycotina</taxon>
        <taxon>Agaricomycetes</taxon>
        <taxon>Agaricomycetidae</taxon>
        <taxon>Atheliales</taxon>
        <taxon>Atheliaceae</taxon>
        <taxon>Athelia</taxon>
    </lineage>
</organism>
<sequence length="210" mass="23377">MSFLFLFPAVADTYQNSNSSKFWPKKFINDLESLQNGVSVAFAITATLAVILTNATYILYIWIAAVIDELRIDRLRPSHPYWQAQSSSGTGEKFWGIQRTPVERAAVVNHCASYIFKQTVFRKHAFEPTGWAILRGVVAVYSCIGILIFSVYSGVSELQIFKSVGSGVTVQETVSDYLLNAETVLYNLSGNVNYPLYSVAFFMGNLVSVL</sequence>
<feature type="transmembrane region" description="Helical" evidence="1">
    <location>
        <begin position="40"/>
        <end position="67"/>
    </location>
</feature>
<protein>
    <submittedName>
        <fullName evidence="2">Uncharacterized protein</fullName>
    </submittedName>
</protein>
<evidence type="ECO:0000313" key="2">
    <source>
        <dbReference type="EMBL" id="KZP15114.1"/>
    </source>
</evidence>
<evidence type="ECO:0000256" key="1">
    <source>
        <dbReference type="SAM" id="Phobius"/>
    </source>
</evidence>
<proteinExistence type="predicted"/>
<keyword evidence="1" id="KW-0812">Transmembrane</keyword>
<keyword evidence="3" id="KW-1185">Reference proteome</keyword>
<keyword evidence="1" id="KW-0472">Membrane</keyword>
<keyword evidence="1" id="KW-1133">Transmembrane helix</keyword>
<dbReference type="Proteomes" id="UP000076532">
    <property type="component" value="Unassembled WGS sequence"/>
</dbReference>
<dbReference type="AlphaFoldDB" id="A0A166DVK1"/>
<reference evidence="2 3" key="1">
    <citation type="journal article" date="2016" name="Mol. Biol. Evol.">
        <title>Comparative Genomics of Early-Diverging Mushroom-Forming Fungi Provides Insights into the Origins of Lignocellulose Decay Capabilities.</title>
        <authorList>
            <person name="Nagy L.G."/>
            <person name="Riley R."/>
            <person name="Tritt A."/>
            <person name="Adam C."/>
            <person name="Daum C."/>
            <person name="Floudas D."/>
            <person name="Sun H."/>
            <person name="Yadav J.S."/>
            <person name="Pangilinan J."/>
            <person name="Larsson K.H."/>
            <person name="Matsuura K."/>
            <person name="Barry K."/>
            <person name="Labutti K."/>
            <person name="Kuo R."/>
            <person name="Ohm R.A."/>
            <person name="Bhattacharya S.S."/>
            <person name="Shirouzu T."/>
            <person name="Yoshinaga Y."/>
            <person name="Martin F.M."/>
            <person name="Grigoriev I.V."/>
            <person name="Hibbett D.S."/>
        </authorList>
    </citation>
    <scope>NUCLEOTIDE SEQUENCE [LARGE SCALE GENOMIC DNA]</scope>
    <source>
        <strain evidence="2 3">CBS 109695</strain>
    </source>
</reference>
<gene>
    <name evidence="2" type="ORF">FIBSPDRAFT_90668</name>
</gene>